<dbReference type="GO" id="GO:0046872">
    <property type="term" value="F:metal ion binding"/>
    <property type="evidence" value="ECO:0007669"/>
    <property type="project" value="UniProtKB-KW"/>
</dbReference>
<dbReference type="NCBIfam" id="TIGR00720">
    <property type="entry name" value="sda_mono"/>
    <property type="match status" value="1"/>
</dbReference>
<reference evidence="14 15" key="1">
    <citation type="submission" date="2017-03" db="EMBL/GenBank/DDBJ databases">
        <authorList>
            <person name="Afonso C.L."/>
            <person name="Miller P.J."/>
            <person name="Scott M.A."/>
            <person name="Spackman E."/>
            <person name="Goraichik I."/>
            <person name="Dimitrov K.M."/>
            <person name="Suarez D.L."/>
            <person name="Swayne D.E."/>
        </authorList>
    </citation>
    <scope>NUCLEOTIDE SEQUENCE [LARGE SCALE GENOMIC DNA]</scope>
    <source>
        <strain evidence="14">SB41UT1</strain>
    </source>
</reference>
<proteinExistence type="inferred from homology"/>
<dbReference type="Pfam" id="PF03315">
    <property type="entry name" value="SDH_beta"/>
    <property type="match status" value="1"/>
</dbReference>
<dbReference type="PANTHER" id="PTHR30182">
    <property type="entry name" value="L-SERINE DEHYDRATASE"/>
    <property type="match status" value="1"/>
</dbReference>
<comment type="cofactor">
    <cofactor evidence="1 11">
        <name>[4Fe-4S] cluster</name>
        <dbReference type="ChEBI" id="CHEBI:49883"/>
    </cofactor>
</comment>
<dbReference type="FunFam" id="3.30.1330.90:FF:000001">
    <property type="entry name" value="L-serine ammonia-lyase 1"/>
    <property type="match status" value="1"/>
</dbReference>
<evidence type="ECO:0000256" key="3">
    <source>
        <dbReference type="ARBA" id="ARBA00008636"/>
    </source>
</evidence>
<dbReference type="InterPro" id="IPR004644">
    <property type="entry name" value="Fe-S_L-Ser_mono"/>
</dbReference>
<evidence type="ECO:0000256" key="1">
    <source>
        <dbReference type="ARBA" id="ARBA00001966"/>
    </source>
</evidence>
<dbReference type="AlphaFoldDB" id="A0A1X7AMC8"/>
<dbReference type="InterPro" id="IPR005131">
    <property type="entry name" value="Ser_deHydtase_bsu"/>
</dbReference>
<name>A0A1X7AMC8_9GAMM</name>
<dbReference type="OrthoDB" id="9805537at2"/>
<dbReference type="RefSeq" id="WP_087111375.1">
    <property type="nucleotide sequence ID" value="NZ_CBCSCN010000007.1"/>
</dbReference>
<evidence type="ECO:0000256" key="6">
    <source>
        <dbReference type="ARBA" id="ARBA00022723"/>
    </source>
</evidence>
<evidence type="ECO:0000313" key="14">
    <source>
        <dbReference type="EMBL" id="SMA49091.1"/>
    </source>
</evidence>
<dbReference type="InterPro" id="IPR029009">
    <property type="entry name" value="ASB_dom_sf"/>
</dbReference>
<feature type="domain" description="Serine dehydratase beta chain" evidence="13">
    <location>
        <begin position="4"/>
        <end position="152"/>
    </location>
</feature>
<dbReference type="EC" id="4.3.1.17" evidence="11"/>
<dbReference type="SUPFAM" id="SSF143548">
    <property type="entry name" value="Serine metabolism enzymes domain"/>
    <property type="match status" value="1"/>
</dbReference>
<evidence type="ECO:0000256" key="11">
    <source>
        <dbReference type="RuleBase" id="RU366059"/>
    </source>
</evidence>
<dbReference type="GO" id="GO:0009063">
    <property type="term" value="P:amino acid catabolic process"/>
    <property type="evidence" value="ECO:0007669"/>
    <property type="project" value="UniProtKB-ARBA"/>
</dbReference>
<evidence type="ECO:0000256" key="5">
    <source>
        <dbReference type="ARBA" id="ARBA00022485"/>
    </source>
</evidence>
<organism evidence="14 15">
    <name type="scientific">Parendozoicomonas haliclonae</name>
    <dbReference type="NCBI Taxonomy" id="1960125"/>
    <lineage>
        <taxon>Bacteria</taxon>
        <taxon>Pseudomonadati</taxon>
        <taxon>Pseudomonadota</taxon>
        <taxon>Gammaproteobacteria</taxon>
        <taxon>Oceanospirillales</taxon>
        <taxon>Endozoicomonadaceae</taxon>
        <taxon>Parendozoicomonas</taxon>
    </lineage>
</organism>
<dbReference type="InterPro" id="IPR051318">
    <property type="entry name" value="Fe-S_L-Ser"/>
</dbReference>
<evidence type="ECO:0000259" key="13">
    <source>
        <dbReference type="Pfam" id="PF03315"/>
    </source>
</evidence>
<keyword evidence="8 11" id="KW-0411">Iron-sulfur</keyword>
<dbReference type="GO" id="GO:0051539">
    <property type="term" value="F:4 iron, 4 sulfur cluster binding"/>
    <property type="evidence" value="ECO:0007669"/>
    <property type="project" value="UniProtKB-UniRule"/>
</dbReference>
<evidence type="ECO:0000256" key="10">
    <source>
        <dbReference type="ARBA" id="ARBA00049406"/>
    </source>
</evidence>
<evidence type="ECO:0000256" key="7">
    <source>
        <dbReference type="ARBA" id="ARBA00023004"/>
    </source>
</evidence>
<keyword evidence="5 11" id="KW-0004">4Fe-4S</keyword>
<dbReference type="Pfam" id="PF03313">
    <property type="entry name" value="SDH_alpha"/>
    <property type="match status" value="1"/>
</dbReference>
<comment type="catalytic activity">
    <reaction evidence="10 11">
        <text>L-serine = pyruvate + NH4(+)</text>
        <dbReference type="Rhea" id="RHEA:19169"/>
        <dbReference type="ChEBI" id="CHEBI:15361"/>
        <dbReference type="ChEBI" id="CHEBI:28938"/>
        <dbReference type="ChEBI" id="CHEBI:33384"/>
        <dbReference type="EC" id="4.3.1.17"/>
    </reaction>
</comment>
<evidence type="ECO:0000256" key="8">
    <source>
        <dbReference type="ARBA" id="ARBA00023014"/>
    </source>
</evidence>
<dbReference type="Proteomes" id="UP000196573">
    <property type="component" value="Unassembled WGS sequence"/>
</dbReference>
<keyword evidence="7 11" id="KW-0408">Iron</keyword>
<sequence>MTISIFDLFKIGIGPSSSHTVGPMLAARAFARELSGLGVARIEVTLYGALSLTGRGHATDRAVILGLAGCHPATVPADEAAMIWQTVKSTGELTLQHRESISFSLKHDLLFVDQPLPEHPNGLRLIAFNAEGTELLNQVWFSLGGGFITRRDQQSAESQTVEEVSVPFAFSSAAELQTLCEQHHISMAELVRANEQALGHSEQAVAEGLDDLWSVMEDSIQRGCQTEGELPGGLQVQRRAPVLFRRWQAEEKQQDPLRVMDWVSLCAMAVNEENAAGGRVVTAPTNGAAGVIPAVVAFHQQYDSHASRDSIHTLLLTAAAIGMLYKRNASISAAEVGCQGEIGVASSMAAAGLTAVWGGTVAQVENAAEIAMEHHLGMTCDPVAGLVQVPCIERNTMGAVKAINAARLALSGDGIHRVSLDQVIATMYQTGRDMQDRYKETSLGGLAVNVIYC</sequence>
<gene>
    <name evidence="14" type="primary">tdcG</name>
    <name evidence="14" type="ORF">EHSB41UT_03043</name>
</gene>
<dbReference type="InterPro" id="IPR005130">
    <property type="entry name" value="Ser_deHydtase-like_asu"/>
</dbReference>
<dbReference type="EMBL" id="FWPT01000007">
    <property type="protein sequence ID" value="SMA49091.1"/>
    <property type="molecule type" value="Genomic_DNA"/>
</dbReference>
<keyword evidence="6 11" id="KW-0479">Metal-binding</keyword>
<dbReference type="PANTHER" id="PTHR30182:SF1">
    <property type="entry name" value="L-SERINE DEHYDRATASE 1"/>
    <property type="match status" value="1"/>
</dbReference>
<keyword evidence="9 11" id="KW-0456">Lyase</keyword>
<evidence type="ECO:0000313" key="15">
    <source>
        <dbReference type="Proteomes" id="UP000196573"/>
    </source>
</evidence>
<dbReference type="GO" id="GO:0003941">
    <property type="term" value="F:L-serine ammonia-lyase activity"/>
    <property type="evidence" value="ECO:0007669"/>
    <property type="project" value="UniProtKB-UniRule"/>
</dbReference>
<evidence type="ECO:0000256" key="9">
    <source>
        <dbReference type="ARBA" id="ARBA00023239"/>
    </source>
</evidence>
<evidence type="ECO:0000256" key="4">
    <source>
        <dbReference type="ARBA" id="ARBA00022432"/>
    </source>
</evidence>
<protein>
    <recommendedName>
        <fullName evidence="11">L-serine dehydratase</fullName>
        <ecNumber evidence="11">4.3.1.17</ecNumber>
    </recommendedName>
</protein>
<evidence type="ECO:0000259" key="12">
    <source>
        <dbReference type="Pfam" id="PF03313"/>
    </source>
</evidence>
<dbReference type="Gene3D" id="3.30.1330.90">
    <property type="entry name" value="D-3-phosphoglycerate dehydrogenase, domain 3"/>
    <property type="match status" value="1"/>
</dbReference>
<comment type="similarity">
    <text evidence="3 11">Belongs to the iron-sulfur dependent L-serine dehydratase family.</text>
</comment>
<dbReference type="GO" id="GO:0006094">
    <property type="term" value="P:gluconeogenesis"/>
    <property type="evidence" value="ECO:0007669"/>
    <property type="project" value="UniProtKB-KW"/>
</dbReference>
<keyword evidence="15" id="KW-1185">Reference proteome</keyword>
<feature type="domain" description="Serine dehydratase-like alpha subunit" evidence="12">
    <location>
        <begin position="183"/>
        <end position="447"/>
    </location>
</feature>
<evidence type="ECO:0000256" key="2">
    <source>
        <dbReference type="ARBA" id="ARBA00004742"/>
    </source>
</evidence>
<comment type="pathway">
    <text evidence="2">Carbohydrate biosynthesis; gluconeogenesis.</text>
</comment>
<keyword evidence="4 11" id="KW-0312">Gluconeogenesis</keyword>
<accession>A0A1X7AMC8</accession>